<organism evidence="1 2">
    <name type="scientific">Gryllotalpicola kribbensis</name>
    <dbReference type="NCBI Taxonomy" id="993084"/>
    <lineage>
        <taxon>Bacteria</taxon>
        <taxon>Bacillati</taxon>
        <taxon>Actinomycetota</taxon>
        <taxon>Actinomycetes</taxon>
        <taxon>Micrococcales</taxon>
        <taxon>Microbacteriaceae</taxon>
        <taxon>Gryllotalpicola</taxon>
    </lineage>
</organism>
<dbReference type="EMBL" id="BAABBX010000014">
    <property type="protein sequence ID" value="GAA4189270.1"/>
    <property type="molecule type" value="Genomic_DNA"/>
</dbReference>
<dbReference type="Proteomes" id="UP001500213">
    <property type="component" value="Unassembled WGS sequence"/>
</dbReference>
<protein>
    <recommendedName>
        <fullName evidence="3">Asparagine synthase</fullName>
    </recommendedName>
</protein>
<evidence type="ECO:0008006" key="3">
    <source>
        <dbReference type="Google" id="ProtNLM"/>
    </source>
</evidence>
<keyword evidence="2" id="KW-1185">Reference proteome</keyword>
<evidence type="ECO:0000313" key="2">
    <source>
        <dbReference type="Proteomes" id="UP001500213"/>
    </source>
</evidence>
<dbReference type="RefSeq" id="WP_344775810.1">
    <property type="nucleotide sequence ID" value="NZ_BAABBX010000014.1"/>
</dbReference>
<evidence type="ECO:0000313" key="1">
    <source>
        <dbReference type="EMBL" id="GAA4189270.1"/>
    </source>
</evidence>
<accession>A0ABP8AS61</accession>
<reference evidence="2" key="1">
    <citation type="journal article" date="2019" name="Int. J. Syst. Evol. Microbiol.">
        <title>The Global Catalogue of Microorganisms (GCM) 10K type strain sequencing project: providing services to taxonomists for standard genome sequencing and annotation.</title>
        <authorList>
            <consortium name="The Broad Institute Genomics Platform"/>
            <consortium name="The Broad Institute Genome Sequencing Center for Infectious Disease"/>
            <person name="Wu L."/>
            <person name="Ma J."/>
        </authorList>
    </citation>
    <scope>NUCLEOTIDE SEQUENCE [LARGE SCALE GENOMIC DNA]</scope>
    <source>
        <strain evidence="2">JCM 17593</strain>
    </source>
</reference>
<gene>
    <name evidence="1" type="ORF">GCM10022288_16790</name>
</gene>
<sequence length="201" mass="22574">MALFRKKRRDLGRFVPPEPEPLAPLEELVEDALKIAYHGVRMAVKNHLIVNALRDGKPFDEAELEEFARGEYHALAQTNRDAAVRAQRDLDRDETTTGGRIYPGGKPVVIEPEHRRKPLALRAVADAYDTRAVEHDALKKLVDEAKAAAWDEIGGTLAARLSAPRVDDDPDYAAFRDERLAHFIEEDLKELLERPATPPAE</sequence>
<name>A0ABP8AS61_9MICO</name>
<comment type="caution">
    <text evidence="1">The sequence shown here is derived from an EMBL/GenBank/DDBJ whole genome shotgun (WGS) entry which is preliminary data.</text>
</comment>
<proteinExistence type="predicted"/>